<sequence length="121" mass="13640">MPLHVRRSSDPSLADIQGVPEEPSRKNPSRWSTTPNFHKYSLKVTSSTGAGPGTGSSSLERKSRGAHAYRSLPRDASGWNTHFQREITRSSLSANHPMMERLLYQQDQRLLYQQDQVCVCV</sequence>
<evidence type="ECO:0000313" key="3">
    <source>
        <dbReference type="Proteomes" id="UP001497482"/>
    </source>
</evidence>
<dbReference type="GO" id="GO:0016324">
    <property type="term" value="C:apical plasma membrane"/>
    <property type="evidence" value="ECO:0007669"/>
    <property type="project" value="TreeGrafter"/>
</dbReference>
<dbReference type="GO" id="GO:0008104">
    <property type="term" value="P:intracellular protein localization"/>
    <property type="evidence" value="ECO:0007669"/>
    <property type="project" value="TreeGrafter"/>
</dbReference>
<dbReference type="AlphaFoldDB" id="A0AAV2L5G4"/>
<dbReference type="GO" id="GO:0043296">
    <property type="term" value="C:apical junction complex"/>
    <property type="evidence" value="ECO:0007669"/>
    <property type="project" value="TreeGrafter"/>
</dbReference>
<dbReference type="GO" id="GO:0005912">
    <property type="term" value="C:adherens junction"/>
    <property type="evidence" value="ECO:0007669"/>
    <property type="project" value="TreeGrafter"/>
</dbReference>
<dbReference type="PANTHER" id="PTHR16484:SF10">
    <property type="entry name" value="PARTITIONING DEFECTIVE 3 HOMOLOG"/>
    <property type="match status" value="1"/>
</dbReference>
<dbReference type="GO" id="GO:0035091">
    <property type="term" value="F:phosphatidylinositol binding"/>
    <property type="evidence" value="ECO:0007669"/>
    <property type="project" value="TreeGrafter"/>
</dbReference>
<evidence type="ECO:0000256" key="1">
    <source>
        <dbReference type="SAM" id="MobiDB-lite"/>
    </source>
</evidence>
<organism evidence="2 3">
    <name type="scientific">Knipowitschia caucasica</name>
    <name type="common">Caucasian dwarf goby</name>
    <name type="synonym">Pomatoschistus caucasicus</name>
    <dbReference type="NCBI Taxonomy" id="637954"/>
    <lineage>
        <taxon>Eukaryota</taxon>
        <taxon>Metazoa</taxon>
        <taxon>Chordata</taxon>
        <taxon>Craniata</taxon>
        <taxon>Vertebrata</taxon>
        <taxon>Euteleostomi</taxon>
        <taxon>Actinopterygii</taxon>
        <taxon>Neopterygii</taxon>
        <taxon>Teleostei</taxon>
        <taxon>Neoteleostei</taxon>
        <taxon>Acanthomorphata</taxon>
        <taxon>Gobiaria</taxon>
        <taxon>Gobiiformes</taxon>
        <taxon>Gobioidei</taxon>
        <taxon>Gobiidae</taxon>
        <taxon>Gobiinae</taxon>
        <taxon>Knipowitschia</taxon>
    </lineage>
</organism>
<gene>
    <name evidence="2" type="ORF">KC01_LOCUS26073</name>
</gene>
<protein>
    <submittedName>
        <fullName evidence="2">Uncharacterized protein</fullName>
    </submittedName>
</protein>
<dbReference type="GO" id="GO:0045197">
    <property type="term" value="P:establishment or maintenance of epithelial cell apical/basal polarity"/>
    <property type="evidence" value="ECO:0007669"/>
    <property type="project" value="TreeGrafter"/>
</dbReference>
<feature type="region of interest" description="Disordered" evidence="1">
    <location>
        <begin position="1"/>
        <end position="76"/>
    </location>
</feature>
<dbReference type="GO" id="GO:0030010">
    <property type="term" value="P:establishment of cell polarity"/>
    <property type="evidence" value="ECO:0007669"/>
    <property type="project" value="TreeGrafter"/>
</dbReference>
<dbReference type="GO" id="GO:0000226">
    <property type="term" value="P:microtubule cytoskeleton organization"/>
    <property type="evidence" value="ECO:0007669"/>
    <property type="project" value="TreeGrafter"/>
</dbReference>
<keyword evidence="3" id="KW-1185">Reference proteome</keyword>
<name>A0AAV2L5G4_KNICA</name>
<proteinExistence type="predicted"/>
<dbReference type="GO" id="GO:0005938">
    <property type="term" value="C:cell cortex"/>
    <property type="evidence" value="ECO:0007669"/>
    <property type="project" value="TreeGrafter"/>
</dbReference>
<dbReference type="Proteomes" id="UP001497482">
    <property type="component" value="Chromosome 21"/>
</dbReference>
<reference evidence="2 3" key="1">
    <citation type="submission" date="2024-04" db="EMBL/GenBank/DDBJ databases">
        <authorList>
            <person name="Waldvogel A.-M."/>
            <person name="Schoenle A."/>
        </authorList>
    </citation>
    <scope>NUCLEOTIDE SEQUENCE [LARGE SCALE GENOMIC DNA]</scope>
</reference>
<dbReference type="PANTHER" id="PTHR16484">
    <property type="entry name" value="PARTITIONING DEFECTIVE 3 RELATED"/>
    <property type="match status" value="1"/>
</dbReference>
<evidence type="ECO:0000313" key="2">
    <source>
        <dbReference type="EMBL" id="CAL1597572.1"/>
    </source>
</evidence>
<dbReference type="GO" id="GO:0051660">
    <property type="term" value="P:establishment of centrosome localization"/>
    <property type="evidence" value="ECO:0007669"/>
    <property type="project" value="TreeGrafter"/>
</dbReference>
<dbReference type="EMBL" id="OZ035843">
    <property type="protein sequence ID" value="CAL1597572.1"/>
    <property type="molecule type" value="Genomic_DNA"/>
</dbReference>
<dbReference type="GO" id="GO:0007155">
    <property type="term" value="P:cell adhesion"/>
    <property type="evidence" value="ECO:0007669"/>
    <property type="project" value="TreeGrafter"/>
</dbReference>
<dbReference type="InterPro" id="IPR052213">
    <property type="entry name" value="PAR3"/>
</dbReference>
<accession>A0AAV2L5G4</accession>